<keyword evidence="9 16" id="KW-0418">Kinase</keyword>
<dbReference type="InterPro" id="IPR003594">
    <property type="entry name" value="HATPase_dom"/>
</dbReference>
<feature type="transmembrane region" description="Helical" evidence="14">
    <location>
        <begin position="283"/>
        <end position="304"/>
    </location>
</feature>
<keyword evidence="8" id="KW-0547">Nucleotide-binding</keyword>
<evidence type="ECO:0000256" key="13">
    <source>
        <dbReference type="SAM" id="Coils"/>
    </source>
</evidence>
<evidence type="ECO:0000256" key="4">
    <source>
        <dbReference type="ARBA" id="ARBA00022475"/>
    </source>
</evidence>
<accession>A0ABX8E1I1</accession>
<dbReference type="InterPro" id="IPR017055">
    <property type="entry name" value="Sig_transdc_His_kinase_DctB"/>
</dbReference>
<dbReference type="SUPFAM" id="SSF55874">
    <property type="entry name" value="ATPase domain of HSP90 chaperone/DNA topoisomerase II/histidine kinase"/>
    <property type="match status" value="1"/>
</dbReference>
<keyword evidence="10" id="KW-0067">ATP-binding</keyword>
<sequence>MIRTNSLLPVLGCLVLALLVGLGAGYLARERALDALLVSGEADARIRQALIESEVARYRLLPLALADDRDVIAAERGESDAAVAVLNGKLKDLAQTTGASAIYVVNRAGRAIAASNWDKPYSFVGSNYSFRRYIREAQNSGAGRQFALGTVSRKPGLYLAQRTRGGGAVVVKLEFDWIEDQWRQAGGITFVTNPMGVIFVTSRPAWRFAATRELNAQERAQTQRDSGAKAIHPRPWDQRRDGLLEVPGREGPFVRIDTPGGNEGWQLFLLLPAKGAVAGQARLVGVTAGGGALVVSLFVLWLLLRSRRRRARTLELESAVVARTAQLREEMEQRTQVESRAAQLREELRLANRLATLGQVSASVAHETAQPVSAIRNYAANAKVFLERGDSEQVAENLGAIDRLAERIGVVTAQLRGFARKKTVGGTQCALGEVLEGVELLLRDRLVGVDAVIPDLSADLLVVGDKVRVEQILVNLLQNALDALGGHSAPRADPRIVIEVAVDRPRGQVAVVVRDNGPGISDEVAEKLFTPFATSREEGLGLGLVIAQDIAAEFGGSLRCLMARGALPSAQGQGGAAFELILRIAR</sequence>
<evidence type="ECO:0000256" key="7">
    <source>
        <dbReference type="ARBA" id="ARBA00022692"/>
    </source>
</evidence>
<dbReference type="InterPro" id="IPR005467">
    <property type="entry name" value="His_kinase_dom"/>
</dbReference>
<evidence type="ECO:0000256" key="12">
    <source>
        <dbReference type="ARBA" id="ARBA00023012"/>
    </source>
</evidence>
<dbReference type="PANTHER" id="PTHR43065:SF46">
    <property type="entry name" value="C4-DICARBOXYLATE TRANSPORT SENSOR PROTEIN DCTB"/>
    <property type="match status" value="1"/>
</dbReference>
<evidence type="ECO:0000256" key="8">
    <source>
        <dbReference type="ARBA" id="ARBA00022741"/>
    </source>
</evidence>
<evidence type="ECO:0000256" key="6">
    <source>
        <dbReference type="ARBA" id="ARBA00022679"/>
    </source>
</evidence>
<keyword evidence="17" id="KW-1185">Reference proteome</keyword>
<evidence type="ECO:0000256" key="11">
    <source>
        <dbReference type="ARBA" id="ARBA00022989"/>
    </source>
</evidence>
<dbReference type="Gene3D" id="1.10.287.130">
    <property type="match status" value="1"/>
</dbReference>
<dbReference type="Gene3D" id="3.30.565.10">
    <property type="entry name" value="Histidine kinase-like ATPase, C-terminal domain"/>
    <property type="match status" value="1"/>
</dbReference>
<evidence type="ECO:0000256" key="10">
    <source>
        <dbReference type="ARBA" id="ARBA00022840"/>
    </source>
</evidence>
<dbReference type="PANTHER" id="PTHR43065">
    <property type="entry name" value="SENSOR HISTIDINE KINASE"/>
    <property type="match status" value="1"/>
</dbReference>
<dbReference type="Gene3D" id="3.30.450.20">
    <property type="entry name" value="PAS domain"/>
    <property type="match status" value="2"/>
</dbReference>
<feature type="domain" description="Histidine kinase" evidence="15">
    <location>
        <begin position="363"/>
        <end position="586"/>
    </location>
</feature>
<dbReference type="SUPFAM" id="SSF47384">
    <property type="entry name" value="Homodimeric domain of signal transducing histidine kinase"/>
    <property type="match status" value="1"/>
</dbReference>
<dbReference type="Proteomes" id="UP000677126">
    <property type="component" value="Chromosome"/>
</dbReference>
<keyword evidence="5" id="KW-0597">Phosphoprotein</keyword>
<dbReference type="Pfam" id="PF02518">
    <property type="entry name" value="HATPase_c"/>
    <property type="match status" value="1"/>
</dbReference>
<name>A0ABX8E1I1_9SPHN</name>
<evidence type="ECO:0000256" key="5">
    <source>
        <dbReference type="ARBA" id="ARBA00022553"/>
    </source>
</evidence>
<evidence type="ECO:0000313" key="17">
    <source>
        <dbReference type="Proteomes" id="UP000677126"/>
    </source>
</evidence>
<dbReference type="RefSeq" id="WP_213502266.1">
    <property type="nucleotide sequence ID" value="NZ_CP054856.1"/>
</dbReference>
<dbReference type="InterPro" id="IPR003661">
    <property type="entry name" value="HisK_dim/P_dom"/>
</dbReference>
<dbReference type="GO" id="GO:0016301">
    <property type="term" value="F:kinase activity"/>
    <property type="evidence" value="ECO:0007669"/>
    <property type="project" value="UniProtKB-KW"/>
</dbReference>
<dbReference type="CDD" id="cd00082">
    <property type="entry name" value="HisKA"/>
    <property type="match status" value="1"/>
</dbReference>
<dbReference type="PROSITE" id="PS50109">
    <property type="entry name" value="HIS_KIN"/>
    <property type="match status" value="1"/>
</dbReference>
<organism evidence="16 17">
    <name type="scientific">Novosphingobium decolorationis</name>
    <dbReference type="NCBI Taxonomy" id="2698673"/>
    <lineage>
        <taxon>Bacteria</taxon>
        <taxon>Pseudomonadati</taxon>
        <taxon>Pseudomonadota</taxon>
        <taxon>Alphaproteobacteria</taxon>
        <taxon>Sphingomonadales</taxon>
        <taxon>Sphingomonadaceae</taxon>
        <taxon>Novosphingobium</taxon>
    </lineage>
</organism>
<keyword evidence="11 14" id="KW-1133">Transmembrane helix</keyword>
<gene>
    <name evidence="16" type="ORF">HT578_03995</name>
</gene>
<reference evidence="16 17" key="1">
    <citation type="journal article" date="2021" name="Int. J. Syst. Evol. Microbiol.">
        <title>Novosphingobium decolorationis sp. nov., an aniline blue-decolourizing bacterium isolated from East Pacific sediment.</title>
        <authorList>
            <person name="Chen X."/>
            <person name="Dong B."/>
            <person name="Chen T."/>
            <person name="Ren N."/>
            <person name="Wang J."/>
            <person name="Xu Y."/>
            <person name="Yang J."/>
            <person name="Zhu S."/>
            <person name="Chen J."/>
        </authorList>
    </citation>
    <scope>NUCLEOTIDE SEQUENCE [LARGE SCALE GENOMIC DNA]</scope>
    <source>
        <strain evidence="16 17">502str22</strain>
    </source>
</reference>
<feature type="coiled-coil region" evidence="13">
    <location>
        <begin position="327"/>
        <end position="354"/>
    </location>
</feature>
<dbReference type="EC" id="2.7.13.3" evidence="3"/>
<dbReference type="SUPFAM" id="SSF103190">
    <property type="entry name" value="Sensory domain-like"/>
    <property type="match status" value="1"/>
</dbReference>
<evidence type="ECO:0000313" key="16">
    <source>
        <dbReference type="EMBL" id="QVM82982.1"/>
    </source>
</evidence>
<evidence type="ECO:0000256" key="3">
    <source>
        <dbReference type="ARBA" id="ARBA00012438"/>
    </source>
</evidence>
<dbReference type="InterPro" id="IPR036890">
    <property type="entry name" value="HATPase_C_sf"/>
</dbReference>
<evidence type="ECO:0000256" key="14">
    <source>
        <dbReference type="SAM" id="Phobius"/>
    </source>
</evidence>
<evidence type="ECO:0000256" key="9">
    <source>
        <dbReference type="ARBA" id="ARBA00022777"/>
    </source>
</evidence>
<dbReference type="PIRSF" id="PIRSF036431">
    <property type="entry name" value="STHK_DctB"/>
    <property type="match status" value="1"/>
</dbReference>
<dbReference type="PRINTS" id="PR00344">
    <property type="entry name" value="BCTRLSENSOR"/>
</dbReference>
<comment type="catalytic activity">
    <reaction evidence="1">
        <text>ATP + protein L-histidine = ADP + protein N-phospho-L-histidine.</text>
        <dbReference type="EC" id="2.7.13.3"/>
    </reaction>
</comment>
<dbReference type="EMBL" id="CP054856">
    <property type="protein sequence ID" value="QVM82982.1"/>
    <property type="molecule type" value="Genomic_DNA"/>
</dbReference>
<dbReference type="SMART" id="SM00388">
    <property type="entry name" value="HisKA"/>
    <property type="match status" value="1"/>
</dbReference>
<dbReference type="InterPro" id="IPR036097">
    <property type="entry name" value="HisK_dim/P_sf"/>
</dbReference>
<keyword evidence="7 14" id="KW-0812">Transmembrane</keyword>
<dbReference type="InterPro" id="IPR004358">
    <property type="entry name" value="Sig_transdc_His_kin-like_C"/>
</dbReference>
<keyword evidence="12" id="KW-0902">Two-component regulatory system</keyword>
<evidence type="ECO:0000259" key="15">
    <source>
        <dbReference type="PROSITE" id="PS50109"/>
    </source>
</evidence>
<evidence type="ECO:0000256" key="2">
    <source>
        <dbReference type="ARBA" id="ARBA00004651"/>
    </source>
</evidence>
<keyword evidence="4" id="KW-1003">Cell membrane</keyword>
<keyword evidence="6" id="KW-0808">Transferase</keyword>
<keyword evidence="13" id="KW-0175">Coiled coil</keyword>
<dbReference type="InterPro" id="IPR029151">
    <property type="entry name" value="Sensor-like_sf"/>
</dbReference>
<protein>
    <recommendedName>
        <fullName evidence="3">histidine kinase</fullName>
        <ecNumber evidence="3">2.7.13.3</ecNumber>
    </recommendedName>
</protein>
<keyword evidence="14" id="KW-0472">Membrane</keyword>
<dbReference type="SMART" id="SM00387">
    <property type="entry name" value="HATPase_c"/>
    <property type="match status" value="1"/>
</dbReference>
<evidence type="ECO:0000256" key="1">
    <source>
        <dbReference type="ARBA" id="ARBA00000085"/>
    </source>
</evidence>
<proteinExistence type="predicted"/>
<dbReference type="Gene3D" id="6.10.250.3020">
    <property type="match status" value="1"/>
</dbReference>
<comment type="subcellular location">
    <subcellularLocation>
        <location evidence="2">Cell membrane</location>
        <topology evidence="2">Multi-pass membrane protein</topology>
    </subcellularLocation>
</comment>